<dbReference type="PANTHER" id="PTHR11603">
    <property type="entry name" value="AAA FAMILY ATPASE"/>
    <property type="match status" value="1"/>
</dbReference>
<name>A0A167TCN7_9HYPO</name>
<keyword evidence="6" id="KW-1185">Reference proteome</keyword>
<evidence type="ECO:0000259" key="4">
    <source>
        <dbReference type="Pfam" id="PF17863"/>
    </source>
</evidence>
<sequence>MTAYAMDAYVDDDGFDHFDHRDGDDDDDLLDRVHSLSDLELAVLLSLVSREHCVIGTPAAAVDELVDELRLVGSGRPLPFTRTYTHQTGSLQISAHIFGLACAVVDCDGGMTPDDFAAMLVQPAAAAAAPNSNSNSSSSQSGSPKNGDSSEPPHRSPDAAALSVPASAPPPLLLPNVVVARHLNRAPTVVQIQALELLRTGRLPVAGGGVRSGPLPFLVVAVVAAERGFFYDAGRDAGSQQATSTTRSPHLNAHLNDLFAMGHWHDPEDGYPNLDEEDEGGDDGDNDDDDADSRSVVRRRRARAVRLDVEVHRYLLNVVAFLRMHRAVAVLDRHASGASSVSPTATKHCAQLARCLAPLHGLDYVSPALVGVAARKAYLHRLRTVAVGDGTGNGVAAGNADDATAATETPPLHERSMQWGSERAAVAALLAGTSPADVLDDVLGTVVPPV</sequence>
<dbReference type="PANTHER" id="PTHR11603:SF132">
    <property type="entry name" value="C2H2-TYPE DOMAIN-CONTAINING PROTEIN"/>
    <property type="match status" value="1"/>
</dbReference>
<feature type="compositionally biased region" description="Acidic residues" evidence="3">
    <location>
        <begin position="274"/>
        <end position="291"/>
    </location>
</feature>
<feature type="compositionally biased region" description="Low complexity" evidence="3">
    <location>
        <begin position="129"/>
        <end position="150"/>
    </location>
</feature>
<dbReference type="InterPro" id="IPR052041">
    <property type="entry name" value="Nucleic_acid_metab_PIN/TRAM"/>
</dbReference>
<evidence type="ECO:0000256" key="1">
    <source>
        <dbReference type="ARBA" id="ARBA00012825"/>
    </source>
</evidence>
<evidence type="ECO:0000313" key="6">
    <source>
        <dbReference type="Proteomes" id="UP000076874"/>
    </source>
</evidence>
<organism evidence="5 6">
    <name type="scientific">Niveomyces insectorum RCEF 264</name>
    <dbReference type="NCBI Taxonomy" id="1081102"/>
    <lineage>
        <taxon>Eukaryota</taxon>
        <taxon>Fungi</taxon>
        <taxon>Dikarya</taxon>
        <taxon>Ascomycota</taxon>
        <taxon>Pezizomycotina</taxon>
        <taxon>Sordariomycetes</taxon>
        <taxon>Hypocreomycetidae</taxon>
        <taxon>Hypocreales</taxon>
        <taxon>Cordycipitaceae</taxon>
        <taxon>Niveomyces</taxon>
    </lineage>
</organism>
<proteinExistence type="predicted"/>
<comment type="caution">
    <text evidence="5">The sequence shown here is derived from an EMBL/GenBank/DDBJ whole genome shotgun (WGS) entry which is preliminary data.</text>
</comment>
<accession>A0A167TCN7</accession>
<dbReference type="OrthoDB" id="5582146at2759"/>
<evidence type="ECO:0000313" key="5">
    <source>
        <dbReference type="EMBL" id="OAA60461.1"/>
    </source>
</evidence>
<comment type="pathway">
    <text evidence="2">Porphyrin-containing compound metabolism.</text>
</comment>
<dbReference type="Gene3D" id="1.10.8.80">
    <property type="entry name" value="Magnesium chelatase subunit I, C-Terminal domain"/>
    <property type="match status" value="1"/>
</dbReference>
<feature type="domain" description="ChlI/MoxR AAA lid" evidence="4">
    <location>
        <begin position="335"/>
        <end position="388"/>
    </location>
</feature>
<dbReference type="EMBL" id="AZHD01000009">
    <property type="protein sequence ID" value="OAA60461.1"/>
    <property type="molecule type" value="Genomic_DNA"/>
</dbReference>
<dbReference type="Proteomes" id="UP000076874">
    <property type="component" value="Unassembled WGS sequence"/>
</dbReference>
<feature type="region of interest" description="Disordered" evidence="3">
    <location>
        <begin position="266"/>
        <end position="296"/>
    </location>
</feature>
<dbReference type="GO" id="GO:0016851">
    <property type="term" value="F:magnesium chelatase activity"/>
    <property type="evidence" value="ECO:0007669"/>
    <property type="project" value="UniProtKB-EC"/>
</dbReference>
<dbReference type="Pfam" id="PF17863">
    <property type="entry name" value="AAA_lid_2"/>
    <property type="match status" value="1"/>
</dbReference>
<dbReference type="InterPro" id="IPR041628">
    <property type="entry name" value="ChlI/MoxR_AAA_lid"/>
</dbReference>
<gene>
    <name evidence="5" type="ORF">SPI_05585</name>
</gene>
<feature type="region of interest" description="Disordered" evidence="3">
    <location>
        <begin position="129"/>
        <end position="164"/>
    </location>
</feature>
<reference evidence="5 6" key="1">
    <citation type="journal article" date="2016" name="Genome Biol. Evol.">
        <title>Divergent and convergent evolution of fungal pathogenicity.</title>
        <authorList>
            <person name="Shang Y."/>
            <person name="Xiao G."/>
            <person name="Zheng P."/>
            <person name="Cen K."/>
            <person name="Zhan S."/>
            <person name="Wang C."/>
        </authorList>
    </citation>
    <scope>NUCLEOTIDE SEQUENCE [LARGE SCALE GENOMIC DNA]</scope>
    <source>
        <strain evidence="5 6">RCEF 264</strain>
    </source>
</reference>
<evidence type="ECO:0000256" key="3">
    <source>
        <dbReference type="SAM" id="MobiDB-lite"/>
    </source>
</evidence>
<dbReference type="EC" id="6.6.1.1" evidence="1"/>
<dbReference type="AlphaFoldDB" id="A0A167TCN7"/>
<evidence type="ECO:0000256" key="2">
    <source>
        <dbReference type="ARBA" id="ARBA00023444"/>
    </source>
</evidence>
<protein>
    <recommendedName>
        <fullName evidence="1">magnesium chelatase</fullName>
        <ecNumber evidence="1">6.6.1.1</ecNumber>
    </recommendedName>
</protein>